<evidence type="ECO:0000256" key="1">
    <source>
        <dbReference type="SAM" id="SignalP"/>
    </source>
</evidence>
<protein>
    <recommendedName>
        <fullName evidence="4">C1q domain-containing protein</fullName>
    </recommendedName>
</protein>
<dbReference type="SUPFAM" id="SSF49842">
    <property type="entry name" value="TNF-like"/>
    <property type="match status" value="1"/>
</dbReference>
<dbReference type="InterPro" id="IPR008983">
    <property type="entry name" value="Tumour_necrosis_fac-like_dom"/>
</dbReference>
<dbReference type="EMBL" id="CP121195">
    <property type="protein sequence ID" value="XBH11822.1"/>
    <property type="molecule type" value="Genomic_DNA"/>
</dbReference>
<accession>A0AAU7D3V9</accession>
<keyword evidence="1" id="KW-0732">Signal</keyword>
<reference evidence="3" key="1">
    <citation type="submission" date="2023-03" db="EMBL/GenBank/DDBJ databases">
        <title>Edaphobacter sp.</title>
        <authorList>
            <person name="Huber K.J."/>
            <person name="Papendorf J."/>
            <person name="Pilke C."/>
            <person name="Bunk B."/>
            <person name="Sproeer C."/>
            <person name="Pester M."/>
        </authorList>
    </citation>
    <scope>NUCLEOTIDE SEQUENCE</scope>
    <source>
        <strain evidence="2">DSM 109919</strain>
        <strain evidence="3">DSM 109920</strain>
    </source>
</reference>
<evidence type="ECO:0000313" key="2">
    <source>
        <dbReference type="EMBL" id="XBH08515.1"/>
    </source>
</evidence>
<organism evidence="3">
    <name type="scientific">Edaphobacter paludis</name>
    <dbReference type="NCBI Taxonomy" id="3035702"/>
    <lineage>
        <taxon>Bacteria</taxon>
        <taxon>Pseudomonadati</taxon>
        <taxon>Acidobacteriota</taxon>
        <taxon>Terriglobia</taxon>
        <taxon>Terriglobales</taxon>
        <taxon>Acidobacteriaceae</taxon>
        <taxon>Edaphobacter</taxon>
    </lineage>
</organism>
<evidence type="ECO:0000313" key="3">
    <source>
        <dbReference type="EMBL" id="XBH11822.1"/>
    </source>
</evidence>
<dbReference type="AlphaFoldDB" id="A0AAU7D3V9"/>
<name>A0AAU7D3V9_9BACT</name>
<dbReference type="RefSeq" id="WP_348266025.1">
    <property type="nucleotide sequence ID" value="NZ_CP121194.1"/>
</dbReference>
<evidence type="ECO:0008006" key="4">
    <source>
        <dbReference type="Google" id="ProtNLM"/>
    </source>
</evidence>
<proteinExistence type="predicted"/>
<dbReference type="EMBL" id="CP121194">
    <property type="protein sequence ID" value="XBH08515.1"/>
    <property type="molecule type" value="Genomic_DNA"/>
</dbReference>
<feature type="chain" id="PRO_5043288528" description="C1q domain-containing protein" evidence="1">
    <location>
        <begin position="20"/>
        <end position="192"/>
    </location>
</feature>
<sequence length="192" mass="19992">MYKLKLLAVILSVSTLAGAQSVTVGTLTSVQDGTTTTITVPVSVAVPPGTTAPTSVPLASFVVTATNTSGILNAGTAFTTVPMDTVVTDTASAWNWTTNSYVIPTTGTYLIVSHVRLADGVPPGVSYGQGVNPTNVDNPDFLWTTTNGMRNVIMNTRIVQFTAGTAVRLFTYVDSPSPLSVISASLSIQQLH</sequence>
<dbReference type="KEGG" id="epl:P4G45_08375"/>
<dbReference type="Gene3D" id="2.60.120.40">
    <property type="match status" value="1"/>
</dbReference>
<gene>
    <name evidence="2" type="ORF">P4G45_08375</name>
    <name evidence="3" type="ORF">P8936_08840</name>
</gene>
<accession>A0AAU7CTA5</accession>
<feature type="signal peptide" evidence="1">
    <location>
        <begin position="1"/>
        <end position="19"/>
    </location>
</feature>